<dbReference type="InterPro" id="IPR055299">
    <property type="entry name" value="TIMMDC1"/>
</dbReference>
<keyword evidence="5 8" id="KW-0472">Membrane</keyword>
<name>A0A6M2DJX7_XENCH</name>
<comment type="subcellular location">
    <subcellularLocation>
        <location evidence="1">Membrane</location>
        <topology evidence="1">Multi-pass membrane protein</topology>
    </subcellularLocation>
</comment>
<evidence type="ECO:0000256" key="6">
    <source>
        <dbReference type="ARBA" id="ARBA00040778"/>
    </source>
</evidence>
<dbReference type="GO" id="GO:0016020">
    <property type="term" value="C:membrane"/>
    <property type="evidence" value="ECO:0007669"/>
    <property type="project" value="UniProtKB-SubCell"/>
</dbReference>
<dbReference type="Pfam" id="PF02466">
    <property type="entry name" value="Tim17"/>
    <property type="match status" value="1"/>
</dbReference>
<accession>A0A6M2DJX7</accession>
<evidence type="ECO:0000256" key="8">
    <source>
        <dbReference type="SAM" id="Phobius"/>
    </source>
</evidence>
<dbReference type="PANTHER" id="PTHR13002">
    <property type="entry name" value="C3ORF1 PROTEIN-RELATED"/>
    <property type="match status" value="1"/>
</dbReference>
<dbReference type="GO" id="GO:0032981">
    <property type="term" value="P:mitochondrial respiratory chain complex I assembly"/>
    <property type="evidence" value="ECO:0007669"/>
    <property type="project" value="InterPro"/>
</dbReference>
<proteinExistence type="inferred from homology"/>
<keyword evidence="3 8" id="KW-0812">Transmembrane</keyword>
<evidence type="ECO:0000256" key="4">
    <source>
        <dbReference type="ARBA" id="ARBA00022989"/>
    </source>
</evidence>
<protein>
    <recommendedName>
        <fullName evidence="6">Complex I assembly factor TIMMDC1, mitochondrial</fullName>
    </recommendedName>
    <alternativeName>
        <fullName evidence="7">Translocase of inner mitochondrial membrane domain-containing protein 1</fullName>
    </alternativeName>
</protein>
<evidence type="ECO:0000256" key="3">
    <source>
        <dbReference type="ARBA" id="ARBA00022692"/>
    </source>
</evidence>
<comment type="similarity">
    <text evidence="2">Belongs to the Tim17/Tim22/Tim23 family.</text>
</comment>
<dbReference type="GO" id="GO:0005739">
    <property type="term" value="C:mitochondrion"/>
    <property type="evidence" value="ECO:0007669"/>
    <property type="project" value="TreeGrafter"/>
</dbReference>
<evidence type="ECO:0000256" key="1">
    <source>
        <dbReference type="ARBA" id="ARBA00004141"/>
    </source>
</evidence>
<feature type="transmembrane region" description="Helical" evidence="8">
    <location>
        <begin position="178"/>
        <end position="202"/>
    </location>
</feature>
<evidence type="ECO:0000256" key="7">
    <source>
        <dbReference type="ARBA" id="ARBA00041344"/>
    </source>
</evidence>
<sequence length="258" mass="28708">MFRLGLRRFIPAIAAIIPLTDYDILPDTKSAAELIKQKQENETPMDRLYKMFTIDEFGILSPELTSIIHATSAAGVTGALYGGYMRSKVAYEDFLSNNQATSFPNVNEAKRQLSTQVSLGFAKGAYMWGWRLALFTFSYVGIVTVFSVYQDKSTIWEYLAAGSVTGALYKLKLGPKGMIVGGGVGLVLGAIAGTISLTLLYLTGSTMQEMRQLTYQLEETRHKAIREMKGGSKIEDILMDEHQKMLQETEQKDKEKKT</sequence>
<feature type="transmembrane region" description="Helical" evidence="8">
    <location>
        <begin position="128"/>
        <end position="149"/>
    </location>
</feature>
<evidence type="ECO:0000256" key="2">
    <source>
        <dbReference type="ARBA" id="ARBA00008444"/>
    </source>
</evidence>
<reference evidence="9" key="1">
    <citation type="submission" date="2020-03" db="EMBL/GenBank/DDBJ databases">
        <title>Transcriptomic Profiling of the Digestive Tract of the Rat Flea, Xenopsylla cheopis, Following Blood Feeding and Infection with Yersinia pestis.</title>
        <authorList>
            <person name="Bland D.M."/>
            <person name="Martens C.A."/>
            <person name="Virtaneva K."/>
            <person name="Kanakabandi K."/>
            <person name="Long D."/>
            <person name="Rosenke R."/>
            <person name="Saturday G.A."/>
            <person name="Hoyt F.H."/>
            <person name="Bruno D.P."/>
            <person name="Ribeiro J.M.C."/>
            <person name="Hinnebusch J."/>
        </authorList>
    </citation>
    <scope>NUCLEOTIDE SEQUENCE</scope>
</reference>
<dbReference type="AlphaFoldDB" id="A0A6M2DJX7"/>
<evidence type="ECO:0000313" key="9">
    <source>
        <dbReference type="EMBL" id="NOV46643.1"/>
    </source>
</evidence>
<dbReference type="EMBL" id="GIIL01002917">
    <property type="protein sequence ID" value="NOV46643.1"/>
    <property type="molecule type" value="Transcribed_RNA"/>
</dbReference>
<keyword evidence="4 8" id="KW-1133">Transmembrane helix</keyword>
<evidence type="ECO:0000256" key="5">
    <source>
        <dbReference type="ARBA" id="ARBA00023136"/>
    </source>
</evidence>
<dbReference type="PANTHER" id="PTHR13002:SF1">
    <property type="entry name" value="COMPLEX I ASSEMBLY FACTOR TIMMDC1, MITOCHONDRIAL"/>
    <property type="match status" value="1"/>
</dbReference>
<organism evidence="9">
    <name type="scientific">Xenopsylla cheopis</name>
    <name type="common">Oriental rat flea</name>
    <name type="synonym">Pulex cheopis</name>
    <dbReference type="NCBI Taxonomy" id="163159"/>
    <lineage>
        <taxon>Eukaryota</taxon>
        <taxon>Metazoa</taxon>
        <taxon>Ecdysozoa</taxon>
        <taxon>Arthropoda</taxon>
        <taxon>Hexapoda</taxon>
        <taxon>Insecta</taxon>
        <taxon>Pterygota</taxon>
        <taxon>Neoptera</taxon>
        <taxon>Endopterygota</taxon>
        <taxon>Siphonaptera</taxon>
        <taxon>Pulicidae</taxon>
        <taxon>Xenopsyllinae</taxon>
        <taxon>Xenopsylla</taxon>
    </lineage>
</organism>